<sequence length="326" mass="34994">MRNSRCISLLAILVYGLHPTGAFAATESDKFPVKPIRIVVHVGPGGAADVYARALARAAEPFAGQPIIVENRPGGAGAAQMASLSNASPDGYTIGINTLTHLTGMLTNLKGLFAPTDFTWVLQNQIDTHILLVNEDSPYQTYEQLIEGTKRSGRPLIVSGYGTIGSTAYIATHLFTQPKDIEFSWVSYGSSTDATSAMLGGHVQATVTNPGQAFQFIEAKRVRALGVLAPRRNKLLPEVPTFIEAGVSEGADWYQVRGIYGPAGIPQDVQNALAEIFTKGMSDPNFIRYQEQAGLETETLGPTEYQKSLANQVELAKDALKEAGIQ</sequence>
<dbReference type="Gene3D" id="3.40.190.150">
    <property type="entry name" value="Bordetella uptake gene, domain 1"/>
    <property type="match status" value="1"/>
</dbReference>
<dbReference type="Gene3D" id="3.40.190.10">
    <property type="entry name" value="Periplasmic binding protein-like II"/>
    <property type="match status" value="1"/>
</dbReference>
<evidence type="ECO:0000313" key="3">
    <source>
        <dbReference type="EMBL" id="SFJ05357.1"/>
    </source>
</evidence>
<dbReference type="CDD" id="cd07012">
    <property type="entry name" value="PBP2_Bug_TTT"/>
    <property type="match status" value="1"/>
</dbReference>
<dbReference type="PANTHER" id="PTHR42928:SF5">
    <property type="entry name" value="BLR1237 PROTEIN"/>
    <property type="match status" value="1"/>
</dbReference>
<dbReference type="OrthoDB" id="9780943at2"/>
<feature type="chain" id="PRO_5044373083" evidence="2">
    <location>
        <begin position="25"/>
        <end position="326"/>
    </location>
</feature>
<keyword evidence="4" id="KW-1185">Reference proteome</keyword>
<feature type="signal peptide" evidence="2">
    <location>
        <begin position="1"/>
        <end position="24"/>
    </location>
</feature>
<name>A0A1I3N7Y3_9GAMM</name>
<dbReference type="AlphaFoldDB" id="A0A1I3N7Y3"/>
<dbReference type="Proteomes" id="UP000183018">
    <property type="component" value="Unassembled WGS sequence"/>
</dbReference>
<dbReference type="RefSeq" id="WP_074887322.1">
    <property type="nucleotide sequence ID" value="NZ_FORC01000004.1"/>
</dbReference>
<dbReference type="EMBL" id="FORC01000004">
    <property type="protein sequence ID" value="SFJ05357.1"/>
    <property type="molecule type" value="Genomic_DNA"/>
</dbReference>
<reference evidence="4" key="1">
    <citation type="submission" date="2016-10" db="EMBL/GenBank/DDBJ databases">
        <authorList>
            <person name="Varghese N."/>
            <person name="Submissions S."/>
        </authorList>
    </citation>
    <scope>NUCLEOTIDE SEQUENCE [LARGE SCALE GENOMIC DNA]</scope>
    <source>
        <strain evidence="4">LMG 22563</strain>
    </source>
</reference>
<dbReference type="InterPro" id="IPR005064">
    <property type="entry name" value="BUG"/>
</dbReference>
<keyword evidence="3" id="KW-0675">Receptor</keyword>
<accession>A0A1I3N7Y3</accession>
<dbReference type="STRING" id="289370.SAMN05216602_3661"/>
<proteinExistence type="inferred from homology"/>
<dbReference type="PANTHER" id="PTHR42928">
    <property type="entry name" value="TRICARBOXYLATE-BINDING PROTEIN"/>
    <property type="match status" value="1"/>
</dbReference>
<comment type="similarity">
    <text evidence="1">Belongs to the UPF0065 (bug) family.</text>
</comment>
<gene>
    <name evidence="3" type="ORF">SAMN05216602_3661</name>
</gene>
<organism evidence="3 4">
    <name type="scientific">Phytopseudomonas argentinensis</name>
    <dbReference type="NCBI Taxonomy" id="289370"/>
    <lineage>
        <taxon>Bacteria</taxon>
        <taxon>Pseudomonadati</taxon>
        <taxon>Pseudomonadota</taxon>
        <taxon>Gammaproteobacteria</taxon>
        <taxon>Pseudomonadales</taxon>
        <taxon>Pseudomonadaceae</taxon>
        <taxon>Phytopseudomonas</taxon>
    </lineage>
</organism>
<dbReference type="InterPro" id="IPR042100">
    <property type="entry name" value="Bug_dom1"/>
</dbReference>
<keyword evidence="2" id="KW-0732">Signal</keyword>
<dbReference type="SUPFAM" id="SSF53850">
    <property type="entry name" value="Periplasmic binding protein-like II"/>
    <property type="match status" value="1"/>
</dbReference>
<protein>
    <submittedName>
        <fullName evidence="3">Tripartite-type tricarboxylate transporter, receptor component TctC</fullName>
    </submittedName>
</protein>
<dbReference type="PIRSF" id="PIRSF017082">
    <property type="entry name" value="YflP"/>
    <property type="match status" value="1"/>
</dbReference>
<dbReference type="Pfam" id="PF03401">
    <property type="entry name" value="TctC"/>
    <property type="match status" value="1"/>
</dbReference>
<evidence type="ECO:0000313" key="4">
    <source>
        <dbReference type="Proteomes" id="UP000183018"/>
    </source>
</evidence>
<evidence type="ECO:0000256" key="2">
    <source>
        <dbReference type="SAM" id="SignalP"/>
    </source>
</evidence>
<evidence type="ECO:0000256" key="1">
    <source>
        <dbReference type="ARBA" id="ARBA00006987"/>
    </source>
</evidence>